<dbReference type="AlphaFoldDB" id="A0A1B2HFZ7"/>
<feature type="region of interest" description="Disordered" evidence="1">
    <location>
        <begin position="1"/>
        <end position="32"/>
    </location>
</feature>
<dbReference type="InterPro" id="IPR032724">
    <property type="entry name" value="SCP1.201-like"/>
</dbReference>
<sequence>MPKYQTSGVYRTSDGRTNLVQSGREPDGEHDRINDHLVQLGIGRPSASVEASNHVEIKVGWRMRQGGVDRVELVVNNELCNGALSCSRLLPYVLGPGQTLVVHDPVRSREFRGKDVR</sequence>
<name>A0A1B2HFZ7_9PSEU</name>
<dbReference type="EMBL" id="CP016793">
    <property type="protein sequence ID" value="ANZ36653.1"/>
    <property type="molecule type" value="Genomic_DNA"/>
</dbReference>
<protein>
    <submittedName>
        <fullName evidence="2">Uncharacterized protein</fullName>
    </submittedName>
</protein>
<organism evidence="2 3">
    <name type="scientific">Lentzea guizhouensis</name>
    <dbReference type="NCBI Taxonomy" id="1586287"/>
    <lineage>
        <taxon>Bacteria</taxon>
        <taxon>Bacillati</taxon>
        <taxon>Actinomycetota</taxon>
        <taxon>Actinomycetes</taxon>
        <taxon>Pseudonocardiales</taxon>
        <taxon>Pseudonocardiaceae</taxon>
        <taxon>Lentzea</taxon>
    </lineage>
</organism>
<keyword evidence="3" id="KW-1185">Reference proteome</keyword>
<evidence type="ECO:0000256" key="1">
    <source>
        <dbReference type="SAM" id="MobiDB-lite"/>
    </source>
</evidence>
<reference evidence="2 3" key="1">
    <citation type="submission" date="2016-07" db="EMBL/GenBank/DDBJ databases">
        <title>Complete genome sequence of the Lentzea guizhouensis DHS C013.</title>
        <authorList>
            <person name="Cao C."/>
        </authorList>
    </citation>
    <scope>NUCLEOTIDE SEQUENCE [LARGE SCALE GENOMIC DNA]</scope>
    <source>
        <strain evidence="2 3">DHS C013</strain>
    </source>
</reference>
<evidence type="ECO:0000313" key="2">
    <source>
        <dbReference type="EMBL" id="ANZ36653.1"/>
    </source>
</evidence>
<dbReference type="KEGG" id="led:BBK82_11830"/>
<dbReference type="RefSeq" id="WP_065915052.1">
    <property type="nucleotide sequence ID" value="NZ_CP016793.1"/>
</dbReference>
<dbReference type="Proteomes" id="UP000093053">
    <property type="component" value="Chromosome"/>
</dbReference>
<dbReference type="STRING" id="1586287.BBK82_11830"/>
<dbReference type="Pfam" id="PF14428">
    <property type="entry name" value="DddA-like"/>
    <property type="match status" value="1"/>
</dbReference>
<evidence type="ECO:0000313" key="3">
    <source>
        <dbReference type="Proteomes" id="UP000093053"/>
    </source>
</evidence>
<proteinExistence type="predicted"/>
<gene>
    <name evidence="2" type="ORF">BBK82_11830</name>
</gene>
<dbReference type="OrthoDB" id="3370651at2"/>
<accession>A0A1B2HFZ7</accession>
<feature type="compositionally biased region" description="Polar residues" evidence="1">
    <location>
        <begin position="1"/>
        <end position="21"/>
    </location>
</feature>